<dbReference type="InterPro" id="IPR026349">
    <property type="entry name" value="CHP04255"/>
</dbReference>
<sequence length="267" mass="30260">MAYTTSRPDGLPDFRDPPLNEVVLGVQFSPVKGYQQIYAGEVRNLFKSEYPQVQEQPPLPPEFEAFGLSSPSAKINLVTGATHDRFWFLTPLGDELIQFQQDRLLHNWRKVGDETNPYPRFEAMLDRFRSELERLQAYMGGFSAPALAINQCEISYINHIDVDSSRSDDWLRYVSFATEPDDFSLNFREVIRDSEGRPCARFSCEAVTGMKSGSRRTIVLTLTVRGAPKGPEIDSALDFITSGRKVIVSRFADVTTDVAHKKWGRVK</sequence>
<keyword evidence="2" id="KW-1185">Reference proteome</keyword>
<dbReference type="Proteomes" id="UP001334732">
    <property type="component" value="Chromosome"/>
</dbReference>
<proteinExistence type="predicted"/>
<dbReference type="EMBL" id="CP141769">
    <property type="protein sequence ID" value="WRS39374.1"/>
    <property type="molecule type" value="Genomic_DNA"/>
</dbReference>
<reference evidence="1 2" key="1">
    <citation type="submission" date="2023-12" db="EMBL/GenBank/DDBJ databases">
        <title>Thiobacillus sedimentum sp. nov., a chemolithoautotrophic sulfur-oxidizing bacterium isolated from freshwater sediment.</title>
        <authorList>
            <person name="Luo J."/>
            <person name="Dai C."/>
        </authorList>
    </citation>
    <scope>NUCLEOTIDE SEQUENCE [LARGE SCALE GENOMIC DNA]</scope>
    <source>
        <strain evidence="1 2">SCUT-2</strain>
    </source>
</reference>
<evidence type="ECO:0000313" key="1">
    <source>
        <dbReference type="EMBL" id="WRS39374.1"/>
    </source>
</evidence>
<accession>A0ABZ1CJ07</accession>
<name>A0ABZ1CJ07_9PROT</name>
<dbReference type="NCBIfam" id="TIGR04255">
    <property type="entry name" value="sporadTIGR04255"/>
    <property type="match status" value="1"/>
</dbReference>
<gene>
    <name evidence="1" type="ORF">VA613_00465</name>
</gene>
<organism evidence="1 2">
    <name type="scientific">Thiobacillus sedimenti</name>
    <dbReference type="NCBI Taxonomy" id="3110231"/>
    <lineage>
        <taxon>Bacteria</taxon>
        <taxon>Pseudomonadati</taxon>
        <taxon>Pseudomonadota</taxon>
        <taxon>Betaproteobacteria</taxon>
        <taxon>Nitrosomonadales</taxon>
        <taxon>Thiobacillaceae</taxon>
        <taxon>Thiobacillus</taxon>
    </lineage>
</organism>
<protein>
    <submittedName>
        <fullName evidence="1">TIGR04255 family protein</fullName>
    </submittedName>
</protein>
<evidence type="ECO:0000313" key="2">
    <source>
        <dbReference type="Proteomes" id="UP001334732"/>
    </source>
</evidence>
<dbReference type="RefSeq" id="WP_324779905.1">
    <property type="nucleotide sequence ID" value="NZ_CP141769.1"/>
</dbReference>